<protein>
    <submittedName>
        <fullName evidence="1">Uncharacterized protein</fullName>
    </submittedName>
</protein>
<reference evidence="1" key="1">
    <citation type="submission" date="2014-11" db="EMBL/GenBank/DDBJ databases">
        <authorList>
            <person name="Amaro Gonzalez C."/>
        </authorList>
    </citation>
    <scope>NUCLEOTIDE SEQUENCE</scope>
</reference>
<sequence length="46" mass="5326">MFAILLQEVLNFGTSHVVIINLPTNRLLREKKRKHIGSPSYLIFDC</sequence>
<reference evidence="1" key="2">
    <citation type="journal article" date="2015" name="Fish Shellfish Immunol.">
        <title>Early steps in the European eel (Anguilla anguilla)-Vibrio vulnificus interaction in the gills: Role of the RtxA13 toxin.</title>
        <authorList>
            <person name="Callol A."/>
            <person name="Pajuelo D."/>
            <person name="Ebbesson L."/>
            <person name="Teles M."/>
            <person name="MacKenzie S."/>
            <person name="Amaro C."/>
        </authorList>
    </citation>
    <scope>NUCLEOTIDE SEQUENCE</scope>
</reference>
<name>A0A0E9TR70_ANGAN</name>
<dbReference type="EMBL" id="GBXM01053207">
    <property type="protein sequence ID" value="JAH55370.1"/>
    <property type="molecule type" value="Transcribed_RNA"/>
</dbReference>
<evidence type="ECO:0000313" key="1">
    <source>
        <dbReference type="EMBL" id="JAH55370.1"/>
    </source>
</evidence>
<organism evidence="1">
    <name type="scientific">Anguilla anguilla</name>
    <name type="common">European freshwater eel</name>
    <name type="synonym">Muraena anguilla</name>
    <dbReference type="NCBI Taxonomy" id="7936"/>
    <lineage>
        <taxon>Eukaryota</taxon>
        <taxon>Metazoa</taxon>
        <taxon>Chordata</taxon>
        <taxon>Craniata</taxon>
        <taxon>Vertebrata</taxon>
        <taxon>Euteleostomi</taxon>
        <taxon>Actinopterygii</taxon>
        <taxon>Neopterygii</taxon>
        <taxon>Teleostei</taxon>
        <taxon>Anguilliformes</taxon>
        <taxon>Anguillidae</taxon>
        <taxon>Anguilla</taxon>
    </lineage>
</organism>
<proteinExistence type="predicted"/>
<accession>A0A0E9TR70</accession>
<dbReference type="AlphaFoldDB" id="A0A0E9TR70"/>